<evidence type="ECO:0000256" key="3">
    <source>
        <dbReference type="ARBA" id="ARBA00022729"/>
    </source>
</evidence>
<dbReference type="PANTHER" id="PTHR22799:SF1">
    <property type="entry name" value="C-TYPE LECTIN DOMAIN FAMILY 11 MEMBER A"/>
    <property type="match status" value="1"/>
</dbReference>
<feature type="region of interest" description="Disordered" evidence="6">
    <location>
        <begin position="1"/>
        <end position="78"/>
    </location>
</feature>
<evidence type="ECO:0000313" key="8">
    <source>
        <dbReference type="EMBL" id="EEN68861.1"/>
    </source>
</evidence>
<name>C3XSZ3_BRAFL</name>
<keyword evidence="5" id="KW-0175">Coiled coil</keyword>
<gene>
    <name evidence="8" type="ORF">BRAFLDRAFT_67198</name>
</gene>
<feature type="compositionally biased region" description="Polar residues" evidence="6">
    <location>
        <begin position="18"/>
        <end position="32"/>
    </location>
</feature>
<dbReference type="GO" id="GO:0030246">
    <property type="term" value="F:carbohydrate binding"/>
    <property type="evidence" value="ECO:0007669"/>
    <property type="project" value="UniProtKB-KW"/>
</dbReference>
<keyword evidence="7" id="KW-0472">Membrane</keyword>
<organism>
    <name type="scientific">Branchiostoma floridae</name>
    <name type="common">Florida lancelet</name>
    <name type="synonym">Amphioxus</name>
    <dbReference type="NCBI Taxonomy" id="7739"/>
    <lineage>
        <taxon>Eukaryota</taxon>
        <taxon>Metazoa</taxon>
        <taxon>Chordata</taxon>
        <taxon>Cephalochordata</taxon>
        <taxon>Leptocardii</taxon>
        <taxon>Amphioxiformes</taxon>
        <taxon>Branchiostomatidae</taxon>
        <taxon>Branchiostoma</taxon>
    </lineage>
</organism>
<evidence type="ECO:0000256" key="7">
    <source>
        <dbReference type="SAM" id="Phobius"/>
    </source>
</evidence>
<dbReference type="EMBL" id="GG666460">
    <property type="protein sequence ID" value="EEN68861.1"/>
    <property type="molecule type" value="Genomic_DNA"/>
</dbReference>
<evidence type="ECO:0000256" key="4">
    <source>
        <dbReference type="ARBA" id="ARBA00022734"/>
    </source>
</evidence>
<evidence type="ECO:0000256" key="2">
    <source>
        <dbReference type="ARBA" id="ARBA00022525"/>
    </source>
</evidence>
<feature type="transmembrane region" description="Helical" evidence="7">
    <location>
        <begin position="97"/>
        <end position="120"/>
    </location>
</feature>
<dbReference type="GO" id="GO:0005576">
    <property type="term" value="C:extracellular region"/>
    <property type="evidence" value="ECO:0007669"/>
    <property type="project" value="UniProtKB-SubCell"/>
</dbReference>
<dbReference type="AlphaFoldDB" id="C3XSZ3"/>
<reference evidence="8" key="1">
    <citation type="journal article" date="2008" name="Nature">
        <title>The amphioxus genome and the evolution of the chordate karyotype.</title>
        <authorList>
            <consortium name="US DOE Joint Genome Institute (JGI-PGF)"/>
            <person name="Putnam N.H."/>
            <person name="Butts T."/>
            <person name="Ferrier D.E.K."/>
            <person name="Furlong R.F."/>
            <person name="Hellsten U."/>
            <person name="Kawashima T."/>
            <person name="Robinson-Rechavi M."/>
            <person name="Shoguchi E."/>
            <person name="Terry A."/>
            <person name="Yu J.-K."/>
            <person name="Benito-Gutierrez E.L."/>
            <person name="Dubchak I."/>
            <person name="Garcia-Fernandez J."/>
            <person name="Gibson-Brown J.J."/>
            <person name="Grigoriev I.V."/>
            <person name="Horton A.C."/>
            <person name="de Jong P.J."/>
            <person name="Jurka J."/>
            <person name="Kapitonov V.V."/>
            <person name="Kohara Y."/>
            <person name="Kuroki Y."/>
            <person name="Lindquist E."/>
            <person name="Lucas S."/>
            <person name="Osoegawa K."/>
            <person name="Pennacchio L.A."/>
            <person name="Salamov A.A."/>
            <person name="Satou Y."/>
            <person name="Sauka-Spengler T."/>
            <person name="Schmutz J."/>
            <person name="Shin-I T."/>
            <person name="Toyoda A."/>
            <person name="Bronner-Fraser M."/>
            <person name="Fujiyama A."/>
            <person name="Holland L.Z."/>
            <person name="Holland P.W.H."/>
            <person name="Satoh N."/>
            <person name="Rokhsar D.S."/>
        </authorList>
    </citation>
    <scope>NUCLEOTIDE SEQUENCE [LARGE SCALE GENOMIC DNA]</scope>
    <source>
        <strain evidence="8">S238N-H82</strain>
        <tissue evidence="8">Testes</tissue>
    </source>
</reference>
<dbReference type="PANTHER" id="PTHR22799">
    <property type="entry name" value="TETRANECTIN-RELATED"/>
    <property type="match status" value="1"/>
</dbReference>
<feature type="coiled-coil region" evidence="5">
    <location>
        <begin position="117"/>
        <end position="180"/>
    </location>
</feature>
<dbReference type="InParanoid" id="C3XSZ3"/>
<proteinExistence type="predicted"/>
<feature type="compositionally biased region" description="Acidic residues" evidence="6">
    <location>
        <begin position="52"/>
        <end position="63"/>
    </location>
</feature>
<keyword evidence="7" id="KW-0812">Transmembrane</keyword>
<protein>
    <submittedName>
        <fullName evidence="8">Uncharacterized protein</fullName>
    </submittedName>
</protein>
<accession>C3XSZ3</accession>
<feature type="compositionally biased region" description="Basic and acidic residues" evidence="6">
    <location>
        <begin position="64"/>
        <end position="78"/>
    </location>
</feature>
<evidence type="ECO:0000256" key="6">
    <source>
        <dbReference type="SAM" id="MobiDB-lite"/>
    </source>
</evidence>
<dbReference type="InterPro" id="IPR051663">
    <property type="entry name" value="CLec_Tetranectin-domain"/>
</dbReference>
<keyword evidence="2" id="KW-0964">Secreted</keyword>
<keyword evidence="7" id="KW-1133">Transmembrane helix</keyword>
<keyword evidence="3" id="KW-0732">Signal</keyword>
<evidence type="ECO:0000256" key="1">
    <source>
        <dbReference type="ARBA" id="ARBA00004613"/>
    </source>
</evidence>
<sequence>MYKQAEPVRSPVSGPGSGRTTGPQPQSPTVHLSASRGRARYGKGATGKREEDQETSDTYEEAEEVKRDATDTSADRKYRGAASGRQTFCSFIRSHRICIEAATVVVISLVAMGLFIMFFINNKIDSYQADVQQLQTEMTAKEKMFQAKMRQLQSEMTAKEQMFQAEIQQLQTEMAAKDNRTHVEDMEQRRTL</sequence>
<comment type="subcellular location">
    <subcellularLocation>
        <location evidence="1">Secreted</location>
    </subcellularLocation>
</comment>
<keyword evidence="4" id="KW-0430">Lectin</keyword>
<evidence type="ECO:0000256" key="5">
    <source>
        <dbReference type="SAM" id="Coils"/>
    </source>
</evidence>